<comment type="subcellular location">
    <subcellularLocation>
        <location evidence="1">Nucleus</location>
    </subcellularLocation>
</comment>
<dbReference type="InterPro" id="IPR009057">
    <property type="entry name" value="Homeodomain-like_sf"/>
</dbReference>
<reference evidence="2 3" key="1">
    <citation type="journal article" date="2022" name="Allergy">
        <title>Genome assembly and annotation of Periplaneta americana reveal a comprehensive cockroach allergen profile.</title>
        <authorList>
            <person name="Wang L."/>
            <person name="Xiong Q."/>
            <person name="Saelim N."/>
            <person name="Wang L."/>
            <person name="Nong W."/>
            <person name="Wan A.T."/>
            <person name="Shi M."/>
            <person name="Liu X."/>
            <person name="Cao Q."/>
            <person name="Hui J.H.L."/>
            <person name="Sookrung N."/>
            <person name="Leung T.F."/>
            <person name="Tungtrongchitr A."/>
            <person name="Tsui S.K.W."/>
        </authorList>
    </citation>
    <scope>NUCLEOTIDE SEQUENCE [LARGE SCALE GENOMIC DNA]</scope>
    <source>
        <strain evidence="2">PWHHKU_190912</strain>
    </source>
</reference>
<organism evidence="2 3">
    <name type="scientific">Periplaneta americana</name>
    <name type="common">American cockroach</name>
    <name type="synonym">Blatta americana</name>
    <dbReference type="NCBI Taxonomy" id="6978"/>
    <lineage>
        <taxon>Eukaryota</taxon>
        <taxon>Metazoa</taxon>
        <taxon>Ecdysozoa</taxon>
        <taxon>Arthropoda</taxon>
        <taxon>Hexapoda</taxon>
        <taxon>Insecta</taxon>
        <taxon>Pterygota</taxon>
        <taxon>Neoptera</taxon>
        <taxon>Polyneoptera</taxon>
        <taxon>Dictyoptera</taxon>
        <taxon>Blattodea</taxon>
        <taxon>Blattoidea</taxon>
        <taxon>Blattidae</taxon>
        <taxon>Blattinae</taxon>
        <taxon>Periplaneta</taxon>
    </lineage>
</organism>
<dbReference type="EMBL" id="JAJSOF020000021">
    <property type="protein sequence ID" value="KAJ4437646.1"/>
    <property type="molecule type" value="Genomic_DNA"/>
</dbReference>
<keyword evidence="3" id="KW-1185">Reference proteome</keyword>
<dbReference type="Proteomes" id="UP001148838">
    <property type="component" value="Unassembled WGS sequence"/>
</dbReference>
<dbReference type="SUPFAM" id="SSF46689">
    <property type="entry name" value="Homeodomain-like"/>
    <property type="match status" value="1"/>
</dbReference>
<proteinExistence type="predicted"/>
<sequence length="211" mass="24680">MMKIWNTTEVRQQSKDIANHIRLKVRDEREKQASAFRIQKNVTMKKLQAQKLLLLQQQYQDCLDEVGMGHKQATMQSQSIRDINRNNLANGIEQLPRIWQKIQEHTGNYIEGMLTYFPFEMNAQHHHLSRDDMFRAIDITENGGTQTDAARALNKLTGRSIISRMWNRYREFGSPEEQHPGKLRVTTAAQDRFLCLKALRERTLSVSMLIL</sequence>
<evidence type="ECO:0000256" key="1">
    <source>
        <dbReference type="ARBA" id="ARBA00004123"/>
    </source>
</evidence>
<gene>
    <name evidence="2" type="ORF">ANN_17791</name>
</gene>
<name>A0ABQ8SV62_PERAM</name>
<protein>
    <submittedName>
        <fullName evidence="2">Uncharacterized protein</fullName>
    </submittedName>
</protein>
<evidence type="ECO:0000313" key="2">
    <source>
        <dbReference type="EMBL" id="KAJ4437646.1"/>
    </source>
</evidence>
<evidence type="ECO:0000313" key="3">
    <source>
        <dbReference type="Proteomes" id="UP001148838"/>
    </source>
</evidence>
<accession>A0ABQ8SV62</accession>
<comment type="caution">
    <text evidence="2">The sequence shown here is derived from an EMBL/GenBank/DDBJ whole genome shotgun (WGS) entry which is preliminary data.</text>
</comment>